<protein>
    <submittedName>
        <fullName evidence="1">Uncharacterized protein</fullName>
    </submittedName>
</protein>
<dbReference type="AlphaFoldDB" id="A0A1G1V9E2"/>
<dbReference type="Proteomes" id="UP000178272">
    <property type="component" value="Unassembled WGS sequence"/>
</dbReference>
<name>A0A1G1V9E2_9BACT</name>
<accession>A0A1G1V9E2</accession>
<sequence>MRISRELAIRILKYCDLHKNFYSPFWVMCKEYSEEDEDFVEIEPSEWKNIRYDEKYQTFELWENLQNIDKETLRLMSMGFIHKITNNLIEHHITLQARGYRKYWKEKLSSGKIDDYGLNEFMGGKAEGFEESLEIVKKFNV</sequence>
<evidence type="ECO:0000313" key="1">
    <source>
        <dbReference type="EMBL" id="OGY12029.1"/>
    </source>
</evidence>
<evidence type="ECO:0000313" key="2">
    <source>
        <dbReference type="Proteomes" id="UP000178272"/>
    </source>
</evidence>
<dbReference type="STRING" id="1797517.A3F61_03240"/>
<dbReference type="EMBL" id="MHCA01000027">
    <property type="protein sequence ID" value="OGY12029.1"/>
    <property type="molecule type" value="Genomic_DNA"/>
</dbReference>
<organism evidence="1 2">
    <name type="scientific">Candidatus Blackburnbacteria bacterium RIFCSPHIGHO2_12_FULL_41_13b</name>
    <dbReference type="NCBI Taxonomy" id="1797517"/>
    <lineage>
        <taxon>Bacteria</taxon>
        <taxon>Candidatus Blackburniibacteriota</taxon>
    </lineage>
</organism>
<comment type="caution">
    <text evidence="1">The sequence shown here is derived from an EMBL/GenBank/DDBJ whole genome shotgun (WGS) entry which is preliminary data.</text>
</comment>
<reference evidence="1 2" key="1">
    <citation type="journal article" date="2016" name="Nat. Commun.">
        <title>Thousands of microbial genomes shed light on interconnected biogeochemical processes in an aquifer system.</title>
        <authorList>
            <person name="Anantharaman K."/>
            <person name="Brown C.T."/>
            <person name="Hug L.A."/>
            <person name="Sharon I."/>
            <person name="Castelle C.J."/>
            <person name="Probst A.J."/>
            <person name="Thomas B.C."/>
            <person name="Singh A."/>
            <person name="Wilkins M.J."/>
            <person name="Karaoz U."/>
            <person name="Brodie E.L."/>
            <person name="Williams K.H."/>
            <person name="Hubbard S.S."/>
            <person name="Banfield J.F."/>
        </authorList>
    </citation>
    <scope>NUCLEOTIDE SEQUENCE [LARGE SCALE GENOMIC DNA]</scope>
</reference>
<proteinExistence type="predicted"/>
<gene>
    <name evidence="1" type="ORF">A3F61_03240</name>
</gene>